<proteinExistence type="predicted"/>
<dbReference type="EMBL" id="FMSH01000475">
    <property type="protein sequence ID" value="SCU94460.1"/>
    <property type="molecule type" value="Genomic_DNA"/>
</dbReference>
<protein>
    <submittedName>
        <fullName evidence="1">Uncharacterized protein</fullName>
    </submittedName>
</protein>
<evidence type="ECO:0000313" key="1">
    <source>
        <dbReference type="EMBL" id="SCU94460.1"/>
    </source>
</evidence>
<organism evidence="1">
    <name type="scientific">Cupriavidus necator</name>
    <name type="common">Alcaligenes eutrophus</name>
    <name type="synonym">Ralstonia eutropha</name>
    <dbReference type="NCBI Taxonomy" id="106590"/>
    <lineage>
        <taxon>Bacteria</taxon>
        <taxon>Pseudomonadati</taxon>
        <taxon>Pseudomonadota</taxon>
        <taxon>Betaproteobacteria</taxon>
        <taxon>Burkholderiales</taxon>
        <taxon>Burkholderiaceae</taxon>
        <taxon>Cupriavidus</taxon>
    </lineage>
</organism>
<reference evidence="1" key="1">
    <citation type="submission" date="2016-09" db="EMBL/GenBank/DDBJ databases">
        <authorList>
            <person name="Capua I."/>
            <person name="De Benedictis P."/>
            <person name="Joannis T."/>
            <person name="Lombin L.H."/>
            <person name="Cattoli G."/>
        </authorList>
    </citation>
    <scope>NUCLEOTIDE SEQUENCE</scope>
    <source>
        <strain evidence="1">B9</strain>
    </source>
</reference>
<gene>
    <name evidence="1" type="ORF">CNECB9_5260050</name>
</gene>
<dbReference type="RefSeq" id="WP_340529486.1">
    <property type="nucleotide sequence ID" value="NZ_FMSH01000475.1"/>
</dbReference>
<accession>A0A1K0J1A3</accession>
<sequence length="108" mass="12236">MEHHVTFHIDTERLQSYTDSHIASLWHIAQANPAPFNDRAAGALAEAIGREIIRRWLRWAGAPLWDRQGVHHYCGALGDHCRWDGERWVPKGQEAAAEADASTSREVQ</sequence>
<dbReference type="AlphaFoldDB" id="A0A1K0J1A3"/>
<name>A0A1K0J1A3_CUPNE</name>